<organism evidence="1 2">
    <name type="scientific">Rhodanobacter ginsengisoli</name>
    <dbReference type="NCBI Taxonomy" id="418646"/>
    <lineage>
        <taxon>Bacteria</taxon>
        <taxon>Pseudomonadati</taxon>
        <taxon>Pseudomonadota</taxon>
        <taxon>Gammaproteobacteria</taxon>
        <taxon>Lysobacterales</taxon>
        <taxon>Rhodanobacteraceae</taxon>
        <taxon>Rhodanobacter</taxon>
    </lineage>
</organism>
<comment type="caution">
    <text evidence="1">The sequence shown here is derived from an EMBL/GenBank/DDBJ whole genome shotgun (WGS) entry which is preliminary data.</text>
</comment>
<evidence type="ECO:0000313" key="2">
    <source>
        <dbReference type="Proteomes" id="UP001596114"/>
    </source>
</evidence>
<accession>A0ABW0QJZ2</accession>
<keyword evidence="2" id="KW-1185">Reference proteome</keyword>
<evidence type="ECO:0000313" key="1">
    <source>
        <dbReference type="EMBL" id="MFC5525241.1"/>
    </source>
</evidence>
<dbReference type="Pfam" id="PF06252">
    <property type="entry name" value="GemA"/>
    <property type="match status" value="1"/>
</dbReference>
<dbReference type="EMBL" id="JBHSNF010000001">
    <property type="protein sequence ID" value="MFC5525241.1"/>
    <property type="molecule type" value="Genomic_DNA"/>
</dbReference>
<proteinExistence type="predicted"/>
<dbReference type="Proteomes" id="UP001596114">
    <property type="component" value="Unassembled WGS sequence"/>
</dbReference>
<dbReference type="InterPro" id="IPR009363">
    <property type="entry name" value="Phage_Mu_Gp16"/>
</dbReference>
<gene>
    <name evidence="1" type="ORF">ACFPPA_05740</name>
</gene>
<sequence length="150" mass="16720">MAKPITKSSRNRELAAIHVLASKRLRLDRDTYVALLQRVGSVRSSADLDQRGRAKVLDELRRLAGEGQQQMRNAVNLPDAPQNVRDEIAGMVTKVGALLAEAGKSWNYAHGTAKRMFKVHRVEWLRADQLHKLVAALSYAQKRARAKGGQ</sequence>
<name>A0ABW0QJZ2_9GAMM</name>
<reference evidence="2" key="1">
    <citation type="journal article" date="2019" name="Int. J. Syst. Evol. Microbiol.">
        <title>The Global Catalogue of Microorganisms (GCM) 10K type strain sequencing project: providing services to taxonomists for standard genome sequencing and annotation.</title>
        <authorList>
            <consortium name="The Broad Institute Genomics Platform"/>
            <consortium name="The Broad Institute Genome Sequencing Center for Infectious Disease"/>
            <person name="Wu L."/>
            <person name="Ma J."/>
        </authorList>
    </citation>
    <scope>NUCLEOTIDE SEQUENCE [LARGE SCALE GENOMIC DNA]</scope>
    <source>
        <strain evidence="2">CGMCC 1.16619</strain>
    </source>
</reference>
<protein>
    <submittedName>
        <fullName evidence="1">Gp16 family protein</fullName>
    </submittedName>
</protein>
<dbReference type="RefSeq" id="WP_377318136.1">
    <property type="nucleotide sequence ID" value="NZ_JBHSNF010000001.1"/>
</dbReference>